<dbReference type="EnsemblMetazoa" id="GPPI000168-RA">
    <property type="protein sequence ID" value="GPPI000168-PA"/>
    <property type="gene ID" value="GPPI000168"/>
</dbReference>
<dbReference type="AlphaFoldDB" id="A0A1B0AKK9"/>
<keyword evidence="2" id="KW-1185">Reference proteome</keyword>
<dbReference type="Proteomes" id="UP000092460">
    <property type="component" value="Unassembled WGS sequence"/>
</dbReference>
<sequence length="149" mass="16361">MNDVLSRRAYSIIYSLRKYSELQCLGSLVLLKSIILTIPSYNCKENAYLVGTVSSAKVTCQEFKIVNGSAAEWNNTRQHVSLRNSIKDSYVFGSGHLGGGSLISENIKLVEKQSVDSKGGSENEANLSDILIRLDVTIIAVKNCRNNTT</sequence>
<evidence type="ECO:0000313" key="1">
    <source>
        <dbReference type="EnsemblMetazoa" id="GPPI000168-PA"/>
    </source>
</evidence>
<organism evidence="1 2">
    <name type="scientific">Glossina palpalis gambiensis</name>
    <dbReference type="NCBI Taxonomy" id="67801"/>
    <lineage>
        <taxon>Eukaryota</taxon>
        <taxon>Metazoa</taxon>
        <taxon>Ecdysozoa</taxon>
        <taxon>Arthropoda</taxon>
        <taxon>Hexapoda</taxon>
        <taxon>Insecta</taxon>
        <taxon>Pterygota</taxon>
        <taxon>Neoptera</taxon>
        <taxon>Endopterygota</taxon>
        <taxon>Diptera</taxon>
        <taxon>Brachycera</taxon>
        <taxon>Muscomorpha</taxon>
        <taxon>Hippoboscoidea</taxon>
        <taxon>Glossinidae</taxon>
        <taxon>Glossina</taxon>
    </lineage>
</organism>
<proteinExistence type="predicted"/>
<dbReference type="VEuPathDB" id="VectorBase:GPPI000168"/>
<reference evidence="2" key="1">
    <citation type="submission" date="2015-01" db="EMBL/GenBank/DDBJ databases">
        <authorList>
            <person name="Aksoy S."/>
            <person name="Warren W."/>
            <person name="Wilson R.K."/>
        </authorList>
    </citation>
    <scope>NUCLEOTIDE SEQUENCE [LARGE SCALE GENOMIC DNA]</scope>
    <source>
        <strain evidence="2">IAEA</strain>
    </source>
</reference>
<accession>A0A1B0AKK9</accession>
<protein>
    <submittedName>
        <fullName evidence="1">Uncharacterized protein</fullName>
    </submittedName>
</protein>
<dbReference type="EMBL" id="JXJN01026037">
    <property type="status" value="NOT_ANNOTATED_CDS"/>
    <property type="molecule type" value="Genomic_DNA"/>
</dbReference>
<evidence type="ECO:0000313" key="2">
    <source>
        <dbReference type="Proteomes" id="UP000092460"/>
    </source>
</evidence>
<dbReference type="STRING" id="67801.A0A1B0AKK9"/>
<reference evidence="1" key="2">
    <citation type="submission" date="2020-05" db="UniProtKB">
        <authorList>
            <consortium name="EnsemblMetazoa"/>
        </authorList>
    </citation>
    <scope>IDENTIFICATION</scope>
    <source>
        <strain evidence="1">IAEA</strain>
    </source>
</reference>
<name>A0A1B0AKK9_9MUSC</name>